<dbReference type="EC" id="2.7.1.113" evidence="1"/>
<organism evidence="1 2">
    <name type="scientific">Salinisphaera shabanensis E1L3A</name>
    <dbReference type="NCBI Taxonomy" id="1033802"/>
    <lineage>
        <taxon>Bacteria</taxon>
        <taxon>Pseudomonadati</taxon>
        <taxon>Pseudomonadota</taxon>
        <taxon>Gammaproteobacteria</taxon>
        <taxon>Salinisphaerales</taxon>
        <taxon>Salinisphaeraceae</taxon>
        <taxon>Salinisphaera</taxon>
    </lineage>
</organism>
<dbReference type="EMBL" id="AFNV02000013">
    <property type="protein sequence ID" value="ERJ18999.1"/>
    <property type="molecule type" value="Genomic_DNA"/>
</dbReference>
<protein>
    <submittedName>
        <fullName evidence="1">Deoxyguanosine kinase protein</fullName>
        <ecNumber evidence="1">2.7.1.113</ecNumber>
    </submittedName>
</protein>
<comment type="caution">
    <text evidence="1">The sequence shown here is derived from an EMBL/GenBank/DDBJ whole genome shotgun (WGS) entry which is preliminary data.</text>
</comment>
<name>A0ACB4V5R5_9GAMM</name>
<evidence type="ECO:0000313" key="2">
    <source>
        <dbReference type="Proteomes" id="UP000006242"/>
    </source>
</evidence>
<reference evidence="1 2" key="2">
    <citation type="journal article" date="2013" name="PLoS ONE">
        <title>INDIGO - INtegrated Data Warehouse of MIcrobial GenOmes with Examples from the Red Sea Extremophiles.</title>
        <authorList>
            <person name="Alam I."/>
            <person name="Antunes A."/>
            <person name="Kamau A.A."/>
            <person name="Ba Alawi W."/>
            <person name="Kalkatawi M."/>
            <person name="Stingl U."/>
            <person name="Bajic V.B."/>
        </authorList>
    </citation>
    <scope>NUCLEOTIDE SEQUENCE [LARGE SCALE GENOMIC DNA]</scope>
    <source>
        <strain evidence="1 2">E1L3A</strain>
    </source>
</reference>
<sequence length="396" mass="42816">MNPPEAIVGKPADAGNGEFNCLAMSVAWVGLGSNLESPSDQVTTAIDALDRSPGVRVLAMSSLYRTVPIGGPPDQPMFCNACAALATSLGARALLDLMHAIEAEHGRVRDVRWGARTLDLDLLAYDDLRCSDPALQLPHPRAFERAFVLVPLAEIAPALTLGSAGRVADLARVIDAQGVERWDKKMKAGAYIAIEGPIGVGKSTLATRLAATLGARELREAPEDNPFLAAFYDNPTANALAAQLSFLLQRARQIDALRQVDLFEGGCIADFMFDKDPLFARLTLSGPELALYEEIYARLSWAAPTPDCVIYLDAPVEVLMARIAQRDRLAERPLTEDYLRTVVAAYRALFARYDATRLIRVDASALDLVARESDYRAVVEALTSDASHVVLDNGAL</sequence>
<reference evidence="1 2" key="1">
    <citation type="journal article" date="2011" name="J. Bacteriol.">
        <title>Genome sequence of Salinisphaera shabanensis, a gammaproteobacterium from the harsh, variable environment of the brine-seawater interface of the Shaban Deep in the Red Sea.</title>
        <authorList>
            <person name="Antunes A."/>
            <person name="Alam I."/>
            <person name="Bajic V.B."/>
            <person name="Stingl U."/>
        </authorList>
    </citation>
    <scope>NUCLEOTIDE SEQUENCE [LARGE SCALE GENOMIC DNA]</scope>
    <source>
        <strain evidence="1 2">E1L3A</strain>
    </source>
</reference>
<keyword evidence="1" id="KW-0808">Transferase</keyword>
<dbReference type="Proteomes" id="UP000006242">
    <property type="component" value="Unassembled WGS sequence"/>
</dbReference>
<accession>A0ACB4V5R5</accession>
<evidence type="ECO:0000313" key="1">
    <source>
        <dbReference type="EMBL" id="ERJ18999.1"/>
    </source>
</evidence>
<keyword evidence="1" id="KW-0418">Kinase</keyword>
<proteinExistence type="predicted"/>
<gene>
    <name evidence="1" type="ORF">SSPSH_002081</name>
</gene>
<keyword evidence="2" id="KW-1185">Reference proteome</keyword>